<dbReference type="PANTHER" id="PTHR43656">
    <property type="entry name" value="BINDING OXIDOREDUCTASE, PUTATIVE (AFU_ORTHOLOGUE AFUA_2G08260)-RELATED"/>
    <property type="match status" value="1"/>
</dbReference>
<protein>
    <recommendedName>
        <fullName evidence="5">NADH:flavin oxidoreductase/NADH oxidase N-terminal domain-containing protein</fullName>
    </recommendedName>
</protein>
<keyword evidence="4" id="KW-1185">Reference proteome</keyword>
<evidence type="ECO:0000256" key="2">
    <source>
        <dbReference type="ARBA" id="ARBA00023002"/>
    </source>
</evidence>
<evidence type="ECO:0008006" key="5">
    <source>
        <dbReference type="Google" id="ProtNLM"/>
    </source>
</evidence>
<evidence type="ECO:0000313" key="3">
    <source>
        <dbReference type="EMBL" id="PIO66625.1"/>
    </source>
</evidence>
<dbReference type="OrthoDB" id="1663137at2759"/>
<sequence>MGTYFHNSCHHRRISVPINTVDRLKTEQELYVKFLKELGEIDIKITNSVEFQDGGLDENDAKAICEMMEEVGFDFVELSGGTIERLGFHHMRDSTRKREAFFLEFAEKIRPVFKKTVVYVTGGFRTAPAMVKAVLDGSTDGIGLGRPITIEPDLPAKILRGECYSAADVKLSPDDFGITSAASNTQMGQMGQRPFSEVKNVCDDIADLSHPEEAENFLKAFALYLEKIREIAERNEALHGCMCYDHVVA</sequence>
<dbReference type="PANTHER" id="PTHR43656:SF5">
    <property type="entry name" value="NADH:FLAVIN OXIDOREDUCTASE_NADH OXIDASE N-TERMINAL DOMAIN-CONTAINING PROTEIN"/>
    <property type="match status" value="1"/>
</dbReference>
<dbReference type="SUPFAM" id="SSF51395">
    <property type="entry name" value="FMN-linked oxidoreductases"/>
    <property type="match status" value="1"/>
</dbReference>
<dbReference type="Proteomes" id="UP000230423">
    <property type="component" value="Unassembled WGS sequence"/>
</dbReference>
<keyword evidence="1" id="KW-0285">Flavoprotein</keyword>
<organism evidence="3 4">
    <name type="scientific">Teladorsagia circumcincta</name>
    <name type="common">Brown stomach worm</name>
    <name type="synonym">Ostertagia circumcincta</name>
    <dbReference type="NCBI Taxonomy" id="45464"/>
    <lineage>
        <taxon>Eukaryota</taxon>
        <taxon>Metazoa</taxon>
        <taxon>Ecdysozoa</taxon>
        <taxon>Nematoda</taxon>
        <taxon>Chromadorea</taxon>
        <taxon>Rhabditida</taxon>
        <taxon>Rhabditina</taxon>
        <taxon>Rhabditomorpha</taxon>
        <taxon>Strongyloidea</taxon>
        <taxon>Trichostrongylidae</taxon>
        <taxon>Teladorsagia</taxon>
    </lineage>
</organism>
<accession>A0A2G9U8X1</accession>
<dbReference type="GO" id="GO:0016491">
    <property type="term" value="F:oxidoreductase activity"/>
    <property type="evidence" value="ECO:0007669"/>
    <property type="project" value="UniProtKB-KW"/>
</dbReference>
<gene>
    <name evidence="3" type="ORF">TELCIR_11658</name>
</gene>
<dbReference type="InterPro" id="IPR013785">
    <property type="entry name" value="Aldolase_TIM"/>
</dbReference>
<proteinExistence type="predicted"/>
<evidence type="ECO:0000256" key="1">
    <source>
        <dbReference type="ARBA" id="ARBA00022630"/>
    </source>
</evidence>
<dbReference type="Gene3D" id="3.20.20.70">
    <property type="entry name" value="Aldolase class I"/>
    <property type="match status" value="1"/>
</dbReference>
<dbReference type="EMBL" id="KZ348133">
    <property type="protein sequence ID" value="PIO66625.1"/>
    <property type="molecule type" value="Genomic_DNA"/>
</dbReference>
<dbReference type="InterPro" id="IPR051799">
    <property type="entry name" value="NADH_flavin_oxidoreductase"/>
</dbReference>
<keyword evidence="2" id="KW-0560">Oxidoreductase</keyword>
<name>A0A2G9U8X1_TELCI</name>
<reference evidence="3 4" key="1">
    <citation type="submission" date="2015-09" db="EMBL/GenBank/DDBJ databases">
        <title>Draft genome of the parasitic nematode Teladorsagia circumcincta isolate WARC Sus (inbred).</title>
        <authorList>
            <person name="Mitreva M."/>
        </authorList>
    </citation>
    <scope>NUCLEOTIDE SEQUENCE [LARGE SCALE GENOMIC DNA]</scope>
    <source>
        <strain evidence="3 4">S</strain>
    </source>
</reference>
<evidence type="ECO:0000313" key="4">
    <source>
        <dbReference type="Proteomes" id="UP000230423"/>
    </source>
</evidence>
<dbReference type="AlphaFoldDB" id="A0A2G9U8X1"/>